<evidence type="ECO:0000256" key="1">
    <source>
        <dbReference type="SAM" id="SignalP"/>
    </source>
</evidence>
<dbReference type="Proteomes" id="UP000326921">
    <property type="component" value="Chromosome"/>
</dbReference>
<protein>
    <recommendedName>
        <fullName evidence="4">Collagen-like protein</fullName>
    </recommendedName>
</protein>
<reference evidence="2 3" key="1">
    <citation type="submission" date="2019-10" db="EMBL/GenBank/DDBJ databases">
        <authorList>
            <person name="Dong K."/>
        </authorList>
    </citation>
    <scope>NUCLEOTIDE SEQUENCE [LARGE SCALE GENOMIC DNA]</scope>
    <source>
        <strain evidence="3">dk4302</strain>
    </source>
</reference>
<organism evidence="2 3">
    <name type="scientific">Sphingobacterium zhuxiongii</name>
    <dbReference type="NCBI Taxonomy" id="2662364"/>
    <lineage>
        <taxon>Bacteria</taxon>
        <taxon>Pseudomonadati</taxon>
        <taxon>Bacteroidota</taxon>
        <taxon>Sphingobacteriia</taxon>
        <taxon>Sphingobacteriales</taxon>
        <taxon>Sphingobacteriaceae</taxon>
        <taxon>Sphingobacterium</taxon>
    </lineage>
</organism>
<proteinExistence type="predicted"/>
<evidence type="ECO:0000313" key="2">
    <source>
        <dbReference type="EMBL" id="QGA24898.1"/>
    </source>
</evidence>
<dbReference type="AlphaFoldDB" id="A0A5Q0QB43"/>
<keyword evidence="3" id="KW-1185">Reference proteome</keyword>
<dbReference type="KEGG" id="sphe:GFH32_00530"/>
<accession>A0A5Q0QB43</accession>
<dbReference type="RefSeq" id="WP_153509221.1">
    <property type="nucleotide sequence ID" value="NZ_CP045652.1"/>
</dbReference>
<evidence type="ECO:0000313" key="3">
    <source>
        <dbReference type="Proteomes" id="UP000326921"/>
    </source>
</evidence>
<dbReference type="EMBL" id="CP045652">
    <property type="protein sequence ID" value="QGA24898.1"/>
    <property type="molecule type" value="Genomic_DNA"/>
</dbReference>
<name>A0A5Q0QB43_9SPHI</name>
<feature type="signal peptide" evidence="1">
    <location>
        <begin position="1"/>
        <end position="24"/>
    </location>
</feature>
<keyword evidence="1" id="KW-0732">Signal</keyword>
<gene>
    <name evidence="2" type="ORF">GFH32_00530</name>
</gene>
<sequence length="317" mass="33436">MKPLKIIRKGIFILAMLTLVISCGKDGSVGPQGATGTPGIPGKDGALILNGNGNPASSLGKLGDMYLDKATSNLYGPKSTTGWGTPLNLRGSTGATGTSGATGSVGATGPAGIAGSRILSGSSNPVETSGVMGDYYLNRSSGDLFGPKTASGWGTAINLKGTANVIASTWVDYNWNNTNSITHKIMAYSIPTPILNAVGYPNLQLFYNAGGVLLVYGRNFGTSHNVLFDYSFRNARYSLAVAHSAIPNYQFFIAIESLNGATLQDTEYSSTRGNRFRFVLIPPGRQLSGTVPHHKIGKLDWSKKSYSEMKQILGIQE</sequence>
<feature type="chain" id="PRO_5024881294" description="Collagen-like protein" evidence="1">
    <location>
        <begin position="25"/>
        <end position="317"/>
    </location>
</feature>
<evidence type="ECO:0008006" key="4">
    <source>
        <dbReference type="Google" id="ProtNLM"/>
    </source>
</evidence>
<dbReference type="PROSITE" id="PS51257">
    <property type="entry name" value="PROKAR_LIPOPROTEIN"/>
    <property type="match status" value="1"/>
</dbReference>